<dbReference type="GO" id="GO:0000932">
    <property type="term" value="C:P-body"/>
    <property type="evidence" value="ECO:0007669"/>
    <property type="project" value="TreeGrafter"/>
</dbReference>
<name>A0A1A6H4Z9_NEOLE</name>
<evidence type="ECO:0000256" key="2">
    <source>
        <dbReference type="ARBA" id="ARBA00022884"/>
    </source>
</evidence>
<dbReference type="EMBL" id="LZPO01046803">
    <property type="protein sequence ID" value="OBS73389.1"/>
    <property type="molecule type" value="Genomic_DNA"/>
</dbReference>
<sequence>MAQQRGGSLPAVAVDGIILLNQWCHLEEPALLLLPQPSSKSMQEGWGSGGDEMNLGTSQWEDEDGDMWNNAASQESSSSCSSWGNASKKGLQKGIKTPGKQDEAWIMSRLIKQLTDMGFPVTGILMSCPLS</sequence>
<keyword evidence="2" id="KW-0694">RNA-binding</keyword>
<dbReference type="AlphaFoldDB" id="A0A1A6H4Z9"/>
<feature type="domain" description="Argonaute hook" evidence="5">
    <location>
        <begin position="36"/>
        <end position="108"/>
    </location>
</feature>
<gene>
    <name evidence="6" type="ORF">A6R68_12066</name>
</gene>
<dbReference type="GO" id="GO:0006417">
    <property type="term" value="P:regulation of translation"/>
    <property type="evidence" value="ECO:0007669"/>
    <property type="project" value="UniProtKB-KW"/>
</dbReference>
<accession>A0A1A6H4Z9</accession>
<comment type="caution">
    <text evidence="6">The sequence shown here is derived from an EMBL/GenBank/DDBJ whole genome shotgun (WGS) entry which is preliminary data.</text>
</comment>
<dbReference type="GO" id="GO:0003723">
    <property type="term" value="F:RNA binding"/>
    <property type="evidence" value="ECO:0007669"/>
    <property type="project" value="UniProtKB-KW"/>
</dbReference>
<proteinExistence type="predicted"/>
<evidence type="ECO:0000313" key="7">
    <source>
        <dbReference type="Proteomes" id="UP000092124"/>
    </source>
</evidence>
<organism evidence="6 7">
    <name type="scientific">Neotoma lepida</name>
    <name type="common">Desert woodrat</name>
    <dbReference type="NCBI Taxonomy" id="56216"/>
    <lineage>
        <taxon>Eukaryota</taxon>
        <taxon>Metazoa</taxon>
        <taxon>Chordata</taxon>
        <taxon>Craniata</taxon>
        <taxon>Vertebrata</taxon>
        <taxon>Euteleostomi</taxon>
        <taxon>Mammalia</taxon>
        <taxon>Eutheria</taxon>
        <taxon>Euarchontoglires</taxon>
        <taxon>Glires</taxon>
        <taxon>Rodentia</taxon>
        <taxon>Myomorpha</taxon>
        <taxon>Muroidea</taxon>
        <taxon>Cricetidae</taxon>
        <taxon>Neotominae</taxon>
        <taxon>Neotoma</taxon>
    </lineage>
</organism>
<dbReference type="Proteomes" id="UP000092124">
    <property type="component" value="Unassembled WGS sequence"/>
</dbReference>
<dbReference type="Pfam" id="PF10427">
    <property type="entry name" value="Ago_hook"/>
    <property type="match status" value="1"/>
</dbReference>
<evidence type="ECO:0000256" key="3">
    <source>
        <dbReference type="ARBA" id="ARBA00023158"/>
    </source>
</evidence>
<evidence type="ECO:0000259" key="5">
    <source>
        <dbReference type="Pfam" id="PF10427"/>
    </source>
</evidence>
<dbReference type="GO" id="GO:0060213">
    <property type="term" value="P:positive regulation of nuclear-transcribed mRNA poly(A) tail shortening"/>
    <property type="evidence" value="ECO:0007669"/>
    <property type="project" value="TreeGrafter"/>
</dbReference>
<protein>
    <recommendedName>
        <fullName evidence="5">Argonaute hook domain-containing protein</fullName>
    </recommendedName>
</protein>
<keyword evidence="1" id="KW-0810">Translation regulation</keyword>
<dbReference type="PANTHER" id="PTHR13020:SF9">
    <property type="entry name" value="TRINUCLEOTIDE REPEAT-CONTAINING GENE 6C PROTEIN"/>
    <property type="match status" value="1"/>
</dbReference>
<evidence type="ECO:0000313" key="6">
    <source>
        <dbReference type="EMBL" id="OBS73389.1"/>
    </source>
</evidence>
<dbReference type="InterPro" id="IPR019486">
    <property type="entry name" value="Argonaute_hook_dom"/>
</dbReference>
<dbReference type="GO" id="GO:0005654">
    <property type="term" value="C:nucleoplasm"/>
    <property type="evidence" value="ECO:0007669"/>
    <property type="project" value="TreeGrafter"/>
</dbReference>
<evidence type="ECO:0000256" key="4">
    <source>
        <dbReference type="SAM" id="MobiDB-lite"/>
    </source>
</evidence>
<feature type="compositionally biased region" description="Low complexity" evidence="4">
    <location>
        <begin position="69"/>
        <end position="87"/>
    </location>
</feature>
<dbReference type="PANTHER" id="PTHR13020">
    <property type="entry name" value="TRINUCLEOTIDE REPEAT-CONTAINING GENE 6"/>
    <property type="match status" value="1"/>
</dbReference>
<keyword evidence="3" id="KW-0943">RNA-mediated gene silencing</keyword>
<dbReference type="OrthoDB" id="5919166at2759"/>
<dbReference type="STRING" id="56216.A0A1A6H4Z9"/>
<dbReference type="InterPro" id="IPR052068">
    <property type="entry name" value="GW182_domain"/>
</dbReference>
<reference evidence="6 7" key="1">
    <citation type="submission" date="2016-06" db="EMBL/GenBank/DDBJ databases">
        <title>The Draft Genome Sequence and Annotation of the Desert Woodrat Neotoma lepida.</title>
        <authorList>
            <person name="Campbell M."/>
            <person name="Oakeson K.F."/>
            <person name="Yandell M."/>
            <person name="Halpert J.R."/>
            <person name="Dearing D."/>
        </authorList>
    </citation>
    <scope>NUCLEOTIDE SEQUENCE [LARGE SCALE GENOMIC DNA]</scope>
    <source>
        <strain evidence="6">417</strain>
        <tissue evidence="6">Liver</tissue>
    </source>
</reference>
<dbReference type="GO" id="GO:0035195">
    <property type="term" value="P:miRNA-mediated post-transcriptional gene silencing"/>
    <property type="evidence" value="ECO:0007669"/>
    <property type="project" value="TreeGrafter"/>
</dbReference>
<keyword evidence="7" id="KW-1185">Reference proteome</keyword>
<evidence type="ECO:0000256" key="1">
    <source>
        <dbReference type="ARBA" id="ARBA00022845"/>
    </source>
</evidence>
<feature type="region of interest" description="Disordered" evidence="4">
    <location>
        <begin position="38"/>
        <end position="98"/>
    </location>
</feature>